<keyword evidence="7 9" id="KW-1133">Transmembrane helix</keyword>
<comment type="subcellular location">
    <subcellularLocation>
        <location evidence="1">Membrane</location>
        <topology evidence="1">Multi-pass membrane protein</topology>
    </subcellularLocation>
</comment>
<dbReference type="GO" id="GO:0015031">
    <property type="term" value="P:protein transport"/>
    <property type="evidence" value="ECO:0007669"/>
    <property type="project" value="UniProtKB-KW"/>
</dbReference>
<dbReference type="GO" id="GO:0016020">
    <property type="term" value="C:membrane"/>
    <property type="evidence" value="ECO:0007669"/>
    <property type="project" value="UniProtKB-SubCell"/>
</dbReference>
<keyword evidence="5" id="KW-0571">Peptide transport</keyword>
<accession>A0AAV5QNJ7</accession>
<comment type="similarity">
    <text evidence="2">Belongs to the oligopeptide OPT transporter family.</text>
</comment>
<dbReference type="GeneID" id="90074219"/>
<feature type="transmembrane region" description="Helical" evidence="9">
    <location>
        <begin position="445"/>
        <end position="465"/>
    </location>
</feature>
<feature type="transmembrane region" description="Helical" evidence="9">
    <location>
        <begin position="671"/>
        <end position="688"/>
    </location>
</feature>
<feature type="transmembrane region" description="Helical" evidence="9">
    <location>
        <begin position="150"/>
        <end position="169"/>
    </location>
</feature>
<feature type="transmembrane region" description="Helical" evidence="9">
    <location>
        <begin position="621"/>
        <end position="643"/>
    </location>
</feature>
<evidence type="ECO:0000313" key="10">
    <source>
        <dbReference type="EMBL" id="GMM36244.1"/>
    </source>
</evidence>
<feature type="transmembrane region" description="Helical" evidence="9">
    <location>
        <begin position="549"/>
        <end position="572"/>
    </location>
</feature>
<evidence type="ECO:0000256" key="2">
    <source>
        <dbReference type="ARBA" id="ARBA00008807"/>
    </source>
</evidence>
<keyword evidence="6" id="KW-0653">Protein transport</keyword>
<feature type="transmembrane region" description="Helical" evidence="9">
    <location>
        <begin position="319"/>
        <end position="340"/>
    </location>
</feature>
<keyword evidence="4 9" id="KW-0812">Transmembrane</keyword>
<dbReference type="NCBIfam" id="TIGR00727">
    <property type="entry name" value="ISP4_OPT"/>
    <property type="match status" value="1"/>
</dbReference>
<gene>
    <name evidence="10" type="ORF">DASC09_035690</name>
</gene>
<organism evidence="10 11">
    <name type="scientific">Saccharomycopsis crataegensis</name>
    <dbReference type="NCBI Taxonomy" id="43959"/>
    <lineage>
        <taxon>Eukaryota</taxon>
        <taxon>Fungi</taxon>
        <taxon>Dikarya</taxon>
        <taxon>Ascomycota</taxon>
        <taxon>Saccharomycotina</taxon>
        <taxon>Saccharomycetes</taxon>
        <taxon>Saccharomycopsidaceae</taxon>
        <taxon>Saccharomycopsis</taxon>
    </lineage>
</organism>
<sequence>METVKEHRSNDHDLKDEKVNYDIETSEVFESKENPELQQIDIETGVRIEEIDPNENSIYPEVRAAIPNTDDPSIPHNTIRAWFIGLLMCTLGAGLNMFFSLRAPSFSISVFVTTIIAWPIGAAWHKCLPEINIFGVPLNPGPFNLKEHSLITIMANVSFGVAYCTDILLAMNNYYKKDFGWGFNILALLSTQCIGLSLGGLARKVLVSPPSMVWPSNLITATFLTNIHINDNQPANGWTVSRLKFFAFAFIASFCWYFIPGYLFQALSSFAFMTWIFPQNAVVNQLFGATTGLGMIPVTFDWYQIAGYLGSPLIPPASAIFTILLSMITIFWIVCPALHYSNVWHSKYLPMSDSNTYDRFQQVYNVSRIVDEKLSFNEAEYNKYSPIYLSTTFSISYGLSFAAITATIVHTLLFHSKDIMKQLKSKEKEDVHNRLMRAYKECPDWWYAVVFVIFLAFAIVAMRCWDTEMPIWSVFVALAISFLFLFPVGIIAAITNISIGLNVLTEFIIGYMVPGKPICMMFFKTFGYITNAQAVTFASDMKLGYYMKISPRVMFAAQFAATIWGSFVQLFVMKWAQGNIKGVCTEHQENKFSCPNANVFYSASILWGVIGPQKLFSQGQLYYGLMFFFIIGMILPFVNWLILRKWPNSPVKWLNWPVFFSGTGYIPPASPYNYGTWCMVGLIFNWFIKKKWFAWWSKYNYSLSAGLDIGLAWSSLLIFFCLTFTQVAAPKWWGNTVIENTMDATDTAFNIVLKDGEFFGPSSW</sequence>
<feature type="transmembrane region" description="Helical" evidence="9">
    <location>
        <begin position="507"/>
        <end position="529"/>
    </location>
</feature>
<protein>
    <submittedName>
        <fullName evidence="10">Uncharacterized protein</fullName>
    </submittedName>
</protein>
<dbReference type="InterPro" id="IPR004648">
    <property type="entry name" value="Oligpept_transpt"/>
</dbReference>
<reference evidence="10 11" key="1">
    <citation type="journal article" date="2023" name="Elife">
        <title>Identification of key yeast species and microbe-microbe interactions impacting larval growth of Drosophila in the wild.</title>
        <authorList>
            <person name="Mure A."/>
            <person name="Sugiura Y."/>
            <person name="Maeda R."/>
            <person name="Honda K."/>
            <person name="Sakurai N."/>
            <person name="Takahashi Y."/>
            <person name="Watada M."/>
            <person name="Katoh T."/>
            <person name="Gotoh A."/>
            <person name="Gotoh Y."/>
            <person name="Taniguchi I."/>
            <person name="Nakamura K."/>
            <person name="Hayashi T."/>
            <person name="Katayama T."/>
            <person name="Uemura T."/>
            <person name="Hattori Y."/>
        </authorList>
    </citation>
    <scope>NUCLEOTIDE SEQUENCE [LARGE SCALE GENOMIC DNA]</scope>
    <source>
        <strain evidence="10 11">SC-9</strain>
    </source>
</reference>
<evidence type="ECO:0000256" key="3">
    <source>
        <dbReference type="ARBA" id="ARBA00022448"/>
    </source>
</evidence>
<keyword evidence="8 9" id="KW-0472">Membrane</keyword>
<feature type="transmembrane region" description="Helical" evidence="9">
    <location>
        <begin position="709"/>
        <end position="729"/>
    </location>
</feature>
<comment type="caution">
    <text evidence="10">The sequence shown here is derived from an EMBL/GenBank/DDBJ whole genome shotgun (WGS) entry which is preliminary data.</text>
</comment>
<dbReference type="GO" id="GO:0035673">
    <property type="term" value="F:oligopeptide transmembrane transporter activity"/>
    <property type="evidence" value="ECO:0007669"/>
    <property type="project" value="InterPro"/>
</dbReference>
<dbReference type="EMBL" id="BTFZ01000011">
    <property type="protein sequence ID" value="GMM36244.1"/>
    <property type="molecule type" value="Genomic_DNA"/>
</dbReference>
<keyword evidence="3" id="KW-0813">Transport</keyword>
<dbReference type="Proteomes" id="UP001360560">
    <property type="component" value="Unassembled WGS sequence"/>
</dbReference>
<name>A0AAV5QNJ7_9ASCO</name>
<evidence type="ECO:0000256" key="4">
    <source>
        <dbReference type="ARBA" id="ARBA00022692"/>
    </source>
</evidence>
<feature type="transmembrane region" description="Helical" evidence="9">
    <location>
        <begin position="245"/>
        <end position="264"/>
    </location>
</feature>
<proteinExistence type="inferred from homology"/>
<evidence type="ECO:0000256" key="9">
    <source>
        <dbReference type="SAM" id="Phobius"/>
    </source>
</evidence>
<feature type="transmembrane region" description="Helical" evidence="9">
    <location>
        <begin position="471"/>
        <end position="495"/>
    </location>
</feature>
<keyword evidence="11" id="KW-1185">Reference proteome</keyword>
<dbReference type="Pfam" id="PF03169">
    <property type="entry name" value="OPT"/>
    <property type="match status" value="1"/>
</dbReference>
<dbReference type="AlphaFoldDB" id="A0AAV5QNJ7"/>
<evidence type="ECO:0000256" key="5">
    <source>
        <dbReference type="ARBA" id="ARBA00022856"/>
    </source>
</evidence>
<feature type="transmembrane region" description="Helical" evidence="9">
    <location>
        <begin position="395"/>
        <end position="414"/>
    </location>
</feature>
<evidence type="ECO:0000256" key="1">
    <source>
        <dbReference type="ARBA" id="ARBA00004141"/>
    </source>
</evidence>
<feature type="transmembrane region" description="Helical" evidence="9">
    <location>
        <begin position="181"/>
        <end position="202"/>
    </location>
</feature>
<evidence type="ECO:0000313" key="11">
    <source>
        <dbReference type="Proteomes" id="UP001360560"/>
    </source>
</evidence>
<dbReference type="InterPro" id="IPR004813">
    <property type="entry name" value="OPT"/>
</dbReference>
<feature type="transmembrane region" description="Helical" evidence="9">
    <location>
        <begin position="106"/>
        <end position="124"/>
    </location>
</feature>
<dbReference type="NCBIfam" id="TIGR00728">
    <property type="entry name" value="OPT_sfam"/>
    <property type="match status" value="1"/>
</dbReference>
<evidence type="ECO:0000256" key="8">
    <source>
        <dbReference type="ARBA" id="ARBA00023136"/>
    </source>
</evidence>
<evidence type="ECO:0000256" key="7">
    <source>
        <dbReference type="ARBA" id="ARBA00022989"/>
    </source>
</evidence>
<dbReference type="RefSeq" id="XP_064853240.1">
    <property type="nucleotide sequence ID" value="XM_064997168.1"/>
</dbReference>
<dbReference type="PANTHER" id="PTHR22601">
    <property type="entry name" value="ISP4 LIKE PROTEIN"/>
    <property type="match status" value="1"/>
</dbReference>
<feature type="transmembrane region" description="Helical" evidence="9">
    <location>
        <begin position="79"/>
        <end position="99"/>
    </location>
</feature>
<evidence type="ECO:0000256" key="6">
    <source>
        <dbReference type="ARBA" id="ARBA00022927"/>
    </source>
</evidence>